<feature type="non-terminal residue" evidence="1">
    <location>
        <position position="1"/>
    </location>
</feature>
<dbReference type="EMBL" id="BARV01003683">
    <property type="protein sequence ID" value="GAI10329.1"/>
    <property type="molecule type" value="Genomic_DNA"/>
</dbReference>
<gene>
    <name evidence="1" type="ORF">S06H3_08656</name>
</gene>
<proteinExistence type="predicted"/>
<name>X1MVC1_9ZZZZ</name>
<protein>
    <submittedName>
        <fullName evidence="1">Uncharacterized protein</fullName>
    </submittedName>
</protein>
<accession>X1MVC1</accession>
<comment type="caution">
    <text evidence="1">The sequence shown here is derived from an EMBL/GenBank/DDBJ whole genome shotgun (WGS) entry which is preliminary data.</text>
</comment>
<dbReference type="AlphaFoldDB" id="X1MVC1"/>
<organism evidence="1">
    <name type="scientific">marine sediment metagenome</name>
    <dbReference type="NCBI Taxonomy" id="412755"/>
    <lineage>
        <taxon>unclassified sequences</taxon>
        <taxon>metagenomes</taxon>
        <taxon>ecological metagenomes</taxon>
    </lineage>
</organism>
<reference evidence="1" key="1">
    <citation type="journal article" date="2014" name="Front. Microbiol.">
        <title>High frequency of phylogenetically diverse reductive dehalogenase-homologous genes in deep subseafloor sedimentary metagenomes.</title>
        <authorList>
            <person name="Kawai M."/>
            <person name="Futagami T."/>
            <person name="Toyoda A."/>
            <person name="Takaki Y."/>
            <person name="Nishi S."/>
            <person name="Hori S."/>
            <person name="Arai W."/>
            <person name="Tsubouchi T."/>
            <person name="Morono Y."/>
            <person name="Uchiyama I."/>
            <person name="Ito T."/>
            <person name="Fujiyama A."/>
            <person name="Inagaki F."/>
            <person name="Takami H."/>
        </authorList>
    </citation>
    <scope>NUCLEOTIDE SEQUENCE</scope>
    <source>
        <strain evidence="1">Expedition CK06-06</strain>
    </source>
</reference>
<sequence>KYKNPSRRTFGDSLWSGSVGFNSEAGTPNTKAGNGISWRIPLL</sequence>
<evidence type="ECO:0000313" key="1">
    <source>
        <dbReference type="EMBL" id="GAI10329.1"/>
    </source>
</evidence>